<dbReference type="STRING" id="1114924.SAMN05216258_103236"/>
<dbReference type="InterPro" id="IPR020904">
    <property type="entry name" value="Sc_DH/Rdtase_CS"/>
</dbReference>
<dbReference type="PROSITE" id="PS00061">
    <property type="entry name" value="ADH_SHORT"/>
    <property type="match status" value="1"/>
</dbReference>
<dbReference type="AlphaFoldDB" id="A0A1I3E894"/>
<evidence type="ECO:0000313" key="3">
    <source>
        <dbReference type="Proteomes" id="UP000199377"/>
    </source>
</evidence>
<reference evidence="2 3" key="1">
    <citation type="submission" date="2016-10" db="EMBL/GenBank/DDBJ databases">
        <authorList>
            <person name="de Groot N.N."/>
        </authorList>
    </citation>
    <scope>NUCLEOTIDE SEQUENCE [LARGE SCALE GENOMIC DNA]</scope>
    <source>
        <strain evidence="2 3">CGMCC 1.11030</strain>
    </source>
</reference>
<dbReference type="NCBIfam" id="NF005559">
    <property type="entry name" value="PRK07231.1"/>
    <property type="match status" value="1"/>
</dbReference>
<dbReference type="FunFam" id="3.40.50.720:FF:000084">
    <property type="entry name" value="Short-chain dehydrogenase reductase"/>
    <property type="match status" value="1"/>
</dbReference>
<evidence type="ECO:0000256" key="1">
    <source>
        <dbReference type="ARBA" id="ARBA00006484"/>
    </source>
</evidence>
<evidence type="ECO:0000313" key="2">
    <source>
        <dbReference type="EMBL" id="SFH95174.1"/>
    </source>
</evidence>
<name>A0A1I3E894_9RHOB</name>
<gene>
    <name evidence="2" type="ORF">SAMN05216258_103236</name>
</gene>
<dbReference type="SUPFAM" id="SSF51735">
    <property type="entry name" value="NAD(P)-binding Rossmann-fold domains"/>
    <property type="match status" value="1"/>
</dbReference>
<comment type="similarity">
    <text evidence="1">Belongs to the short-chain dehydrogenases/reductases (SDR) family.</text>
</comment>
<dbReference type="InterPro" id="IPR036291">
    <property type="entry name" value="NAD(P)-bd_dom_sf"/>
</dbReference>
<dbReference type="PANTHER" id="PTHR43943:SF2">
    <property type="entry name" value="DEHYDROGENASE_REDUCTASE 4"/>
    <property type="match status" value="1"/>
</dbReference>
<dbReference type="OrthoDB" id="9789398at2"/>
<accession>A0A1I3E894</accession>
<organism evidence="2 3">
    <name type="scientific">Albimonas pacifica</name>
    <dbReference type="NCBI Taxonomy" id="1114924"/>
    <lineage>
        <taxon>Bacteria</taxon>
        <taxon>Pseudomonadati</taxon>
        <taxon>Pseudomonadota</taxon>
        <taxon>Alphaproteobacteria</taxon>
        <taxon>Rhodobacterales</taxon>
        <taxon>Paracoccaceae</taxon>
        <taxon>Albimonas</taxon>
    </lineage>
</organism>
<keyword evidence="3" id="KW-1185">Reference proteome</keyword>
<proteinExistence type="inferred from homology"/>
<dbReference type="InterPro" id="IPR002347">
    <property type="entry name" value="SDR_fam"/>
</dbReference>
<dbReference type="RefSeq" id="WP_092859028.1">
    <property type="nucleotide sequence ID" value="NZ_FOQH01000003.1"/>
</dbReference>
<dbReference type="Proteomes" id="UP000199377">
    <property type="component" value="Unassembled WGS sequence"/>
</dbReference>
<dbReference type="PANTHER" id="PTHR43943">
    <property type="entry name" value="DEHYDROGENASE/REDUCTASE (SDR FAMILY) MEMBER 4"/>
    <property type="match status" value="1"/>
</dbReference>
<dbReference type="PRINTS" id="PR00081">
    <property type="entry name" value="GDHRDH"/>
</dbReference>
<dbReference type="Pfam" id="PF13561">
    <property type="entry name" value="adh_short_C2"/>
    <property type="match status" value="1"/>
</dbReference>
<dbReference type="PRINTS" id="PR00080">
    <property type="entry name" value="SDRFAMILY"/>
</dbReference>
<dbReference type="EMBL" id="FOQH01000003">
    <property type="protein sequence ID" value="SFH95174.1"/>
    <property type="molecule type" value="Genomic_DNA"/>
</dbReference>
<sequence>MVETRLFDLTGKVALLTGASKGMGRAMAAGLAAHGATVVISSRKQDQLDAAAAEINAEIGADRVHAVAANAGRPAELEALVAKTRRIAGPIDIVVGNAGVNIFYGKISEIPDAAYEKTMATNVQANLWLARLVVPDMIAKGAGSMMFTSSVGAFKPSATLGLYGVSKLALIGLVRNLAAEFGPQGVRANAICPGLIRTDFAKALWDNPEAERRANEDIPLRRLGEPEDFAGLAVYLASDASRYMTGQALTVCGGSNMWT</sequence>
<dbReference type="Gene3D" id="3.40.50.720">
    <property type="entry name" value="NAD(P)-binding Rossmann-like Domain"/>
    <property type="match status" value="1"/>
</dbReference>
<protein>
    <submittedName>
        <fullName evidence="2">NAD(P)-dependent dehydrogenase, short-chain alcohol dehydrogenase family</fullName>
    </submittedName>
</protein>